<evidence type="ECO:0000256" key="1">
    <source>
        <dbReference type="SAM" id="MobiDB-lite"/>
    </source>
</evidence>
<feature type="region of interest" description="Disordered" evidence="1">
    <location>
        <begin position="1"/>
        <end position="152"/>
    </location>
</feature>
<dbReference type="AlphaFoldDB" id="A0A368QY65"/>
<proteinExistence type="predicted"/>
<reference evidence="2" key="2">
    <citation type="submission" date="2015-07" db="EMBL/GenBank/DDBJ databases">
        <authorList>
            <person name="Noorani M."/>
        </authorList>
    </citation>
    <scope>NUCLEOTIDE SEQUENCE</scope>
    <source>
        <strain evidence="2">Yugu1</strain>
    </source>
</reference>
<gene>
    <name evidence="2" type="ORF">SETIT_4G244900v2</name>
</gene>
<feature type="compositionally biased region" description="Low complexity" evidence="1">
    <location>
        <begin position="72"/>
        <end position="87"/>
    </location>
</feature>
<dbReference type="EMBL" id="CM003531">
    <property type="protein sequence ID" value="RCV22748.1"/>
    <property type="molecule type" value="Genomic_DNA"/>
</dbReference>
<protein>
    <submittedName>
        <fullName evidence="2">Uncharacterized protein</fullName>
    </submittedName>
</protein>
<evidence type="ECO:0000313" key="2">
    <source>
        <dbReference type="EMBL" id="RCV22748.1"/>
    </source>
</evidence>
<accession>A0A368QY65</accession>
<organism evidence="2">
    <name type="scientific">Setaria italica</name>
    <name type="common">Foxtail millet</name>
    <name type="synonym">Panicum italicum</name>
    <dbReference type="NCBI Taxonomy" id="4555"/>
    <lineage>
        <taxon>Eukaryota</taxon>
        <taxon>Viridiplantae</taxon>
        <taxon>Streptophyta</taxon>
        <taxon>Embryophyta</taxon>
        <taxon>Tracheophyta</taxon>
        <taxon>Spermatophyta</taxon>
        <taxon>Magnoliopsida</taxon>
        <taxon>Liliopsida</taxon>
        <taxon>Poales</taxon>
        <taxon>Poaceae</taxon>
        <taxon>PACMAD clade</taxon>
        <taxon>Panicoideae</taxon>
        <taxon>Panicodae</taxon>
        <taxon>Paniceae</taxon>
        <taxon>Cenchrinae</taxon>
        <taxon>Setaria</taxon>
    </lineage>
</organism>
<feature type="compositionally biased region" description="Pro residues" evidence="1">
    <location>
        <begin position="137"/>
        <end position="152"/>
    </location>
</feature>
<feature type="compositionally biased region" description="Polar residues" evidence="1">
    <location>
        <begin position="116"/>
        <end position="133"/>
    </location>
</feature>
<name>A0A368QY65_SETIT</name>
<sequence>MSGTAQRSASDAGCQCCCHPPRNSWDEEEKRAVRGPVGWSGHWRARDVPLKAASTWPTTMRPPPSSPHAPHRPSASSLASRPSSSPRGNLVTPPPPSFSDSDGSCRRIRRHPGSTEELTSNPHPAPHQLSSCRPQPMASPPPHRTTPQPASP</sequence>
<reference evidence="2" key="1">
    <citation type="journal article" date="2012" name="Nat. Biotechnol.">
        <title>Reference genome sequence of the model plant Setaria.</title>
        <authorList>
            <person name="Bennetzen J.L."/>
            <person name="Schmutz J."/>
            <person name="Wang H."/>
            <person name="Percifield R."/>
            <person name="Hawkins J."/>
            <person name="Pontaroli A.C."/>
            <person name="Estep M."/>
            <person name="Feng L."/>
            <person name="Vaughn J.N."/>
            <person name="Grimwood J."/>
            <person name="Jenkins J."/>
            <person name="Barry K."/>
            <person name="Lindquist E."/>
            <person name="Hellsten U."/>
            <person name="Deshpande S."/>
            <person name="Wang X."/>
            <person name="Wu X."/>
            <person name="Mitros T."/>
            <person name="Triplett J."/>
            <person name="Yang X."/>
            <person name="Ye C.Y."/>
            <person name="Mauro-Herrera M."/>
            <person name="Wang L."/>
            <person name="Li P."/>
            <person name="Sharma M."/>
            <person name="Sharma R."/>
            <person name="Ronald P.C."/>
            <person name="Panaud O."/>
            <person name="Kellogg E.A."/>
            <person name="Brutnell T.P."/>
            <person name="Doust A.N."/>
            <person name="Tuskan G.A."/>
            <person name="Rokhsar D."/>
            <person name="Devos K.M."/>
        </authorList>
    </citation>
    <scope>NUCLEOTIDE SEQUENCE [LARGE SCALE GENOMIC DNA]</scope>
    <source>
        <strain evidence="2">Yugu1</strain>
    </source>
</reference>